<keyword evidence="1" id="KW-0732">Signal</keyword>
<dbReference type="PANTHER" id="PTHR37549">
    <property type="entry name" value="LIPOPROTEIN LPRI"/>
    <property type="match status" value="1"/>
</dbReference>
<keyword evidence="4" id="KW-0449">Lipoprotein</keyword>
<dbReference type="Pfam" id="PF09864">
    <property type="entry name" value="MliC"/>
    <property type="match status" value="1"/>
</dbReference>
<keyword evidence="2" id="KW-0472">Membrane</keyword>
<dbReference type="Gene3D" id="2.40.128.200">
    <property type="match status" value="1"/>
</dbReference>
<gene>
    <name evidence="7" type="ORF">ACHMWK_00925</name>
</gene>
<sequence length="163" mass="17754">MSSSAEALICQSDELSTLDRTLAGVYDTALKKAASAANILKAEQRGWIKGRDECWKAEDQQTCLRESYTQRIVEIQAGYGLVASSGPVKFECGSDGNVVVTFFQTDPPSINATYKNQQSLMVAVPSASGAHYQGRNESFWEHQGEARVAWGYGAKEMTCKKSG</sequence>
<evidence type="ECO:0000256" key="1">
    <source>
        <dbReference type="ARBA" id="ARBA00022729"/>
    </source>
</evidence>
<dbReference type="InterPro" id="IPR018660">
    <property type="entry name" value="MliC"/>
</dbReference>
<accession>A0ABW7LS82</accession>
<comment type="caution">
    <text evidence="7">The sequence shown here is derived from an EMBL/GenBank/DDBJ whole genome shotgun (WGS) entry which is preliminary data.</text>
</comment>
<evidence type="ECO:0000313" key="8">
    <source>
        <dbReference type="Proteomes" id="UP001609821"/>
    </source>
</evidence>
<dbReference type="Proteomes" id="UP001609821">
    <property type="component" value="Unassembled WGS sequence"/>
</dbReference>
<name>A0ABW7LS82_9PSED</name>
<dbReference type="SUPFAM" id="SSF141488">
    <property type="entry name" value="YdhA-like"/>
    <property type="match status" value="1"/>
</dbReference>
<dbReference type="RefSeq" id="WP_395246309.1">
    <property type="nucleotide sequence ID" value="NZ_JBINXB010000001.1"/>
</dbReference>
<proteinExistence type="predicted"/>
<protein>
    <submittedName>
        <fullName evidence="7">MliC family protein</fullName>
    </submittedName>
</protein>
<dbReference type="Gene3D" id="1.20.1270.180">
    <property type="match status" value="1"/>
</dbReference>
<keyword evidence="8" id="KW-1185">Reference proteome</keyword>
<dbReference type="Pfam" id="PF07007">
    <property type="entry name" value="LprI"/>
    <property type="match status" value="1"/>
</dbReference>
<keyword evidence="3" id="KW-0564">Palmitate</keyword>
<reference evidence="7 8" key="1">
    <citation type="submission" date="2024-10" db="EMBL/GenBank/DDBJ databases">
        <title>Aeromonas and Pseudomonas from the Cagarras Archipelago, Rio de Janeiro, Brazil.</title>
        <authorList>
            <person name="Canellas A.L.B."/>
            <person name="Laport M.S."/>
        </authorList>
    </citation>
    <scope>NUCLEOTIDE SEQUENCE [LARGE SCALE GENOMIC DNA]</scope>
    <source>
        <strain evidence="7 8">CPF-4</strain>
    </source>
</reference>
<evidence type="ECO:0000256" key="4">
    <source>
        <dbReference type="ARBA" id="ARBA00023288"/>
    </source>
</evidence>
<evidence type="ECO:0000313" key="7">
    <source>
        <dbReference type="EMBL" id="MFH6564570.1"/>
    </source>
</evidence>
<feature type="domain" description="C-type lysozyme inhibitor" evidence="6">
    <location>
        <begin position="90"/>
        <end position="156"/>
    </location>
</feature>
<dbReference type="EMBL" id="JBINXB010000001">
    <property type="protein sequence ID" value="MFH6564570.1"/>
    <property type="molecule type" value="Genomic_DNA"/>
</dbReference>
<dbReference type="InterPro" id="IPR052755">
    <property type="entry name" value="Lysozyme_Inhibitor_LprI"/>
</dbReference>
<evidence type="ECO:0000256" key="2">
    <source>
        <dbReference type="ARBA" id="ARBA00023136"/>
    </source>
</evidence>
<evidence type="ECO:0000256" key="3">
    <source>
        <dbReference type="ARBA" id="ARBA00023139"/>
    </source>
</evidence>
<organism evidence="7 8">
    <name type="scientific">Pseudomonas kulmbachensis</name>
    <dbReference type="NCBI Taxonomy" id="3043408"/>
    <lineage>
        <taxon>Bacteria</taxon>
        <taxon>Pseudomonadati</taxon>
        <taxon>Pseudomonadota</taxon>
        <taxon>Gammaproteobacteria</taxon>
        <taxon>Pseudomonadales</taxon>
        <taxon>Pseudomonadaceae</taxon>
        <taxon>Pseudomonas</taxon>
    </lineage>
</organism>
<evidence type="ECO:0000259" key="5">
    <source>
        <dbReference type="Pfam" id="PF07007"/>
    </source>
</evidence>
<dbReference type="InterPro" id="IPR036328">
    <property type="entry name" value="MliC_sf"/>
</dbReference>
<feature type="domain" description="Lysozyme inhibitor LprI-like N-terminal" evidence="5">
    <location>
        <begin position="3"/>
        <end position="73"/>
    </location>
</feature>
<dbReference type="PANTHER" id="PTHR37549:SF1">
    <property type="entry name" value="LIPOPROTEIN LPRI"/>
    <property type="match status" value="1"/>
</dbReference>
<evidence type="ECO:0000259" key="6">
    <source>
        <dbReference type="Pfam" id="PF09864"/>
    </source>
</evidence>
<dbReference type="InterPro" id="IPR009739">
    <property type="entry name" value="LprI-like_N"/>
</dbReference>